<evidence type="ECO:0000313" key="4">
    <source>
        <dbReference type="Proteomes" id="UP000026249"/>
    </source>
</evidence>
<dbReference type="RefSeq" id="WP_035259473.1">
    <property type="nucleotide sequence ID" value="NZ_JFKE01000004.1"/>
</dbReference>
<dbReference type="SMART" id="SM00226">
    <property type="entry name" value="LMWPc"/>
    <property type="match status" value="1"/>
</dbReference>
<dbReference type="InterPro" id="IPR023485">
    <property type="entry name" value="Ptyr_pPase"/>
</dbReference>
<dbReference type="InterPro" id="IPR001845">
    <property type="entry name" value="HTH_ArsR_DNA-bd_dom"/>
</dbReference>
<dbReference type="Proteomes" id="UP000026249">
    <property type="component" value="Unassembled WGS sequence"/>
</dbReference>
<dbReference type="GO" id="GO:0003700">
    <property type="term" value="F:DNA-binding transcription factor activity"/>
    <property type="evidence" value="ECO:0007669"/>
    <property type="project" value="InterPro"/>
</dbReference>
<dbReference type="SUPFAM" id="SSF46785">
    <property type="entry name" value="Winged helix' DNA-binding domain"/>
    <property type="match status" value="1"/>
</dbReference>
<dbReference type="STRING" id="1454373.ACMU_13015"/>
<dbReference type="CDD" id="cd16345">
    <property type="entry name" value="LMWP_ArsC"/>
    <property type="match status" value="1"/>
</dbReference>
<feature type="domain" description="HTH arsR-type" evidence="2">
    <location>
        <begin position="1"/>
        <end position="95"/>
    </location>
</feature>
<reference evidence="3 4" key="1">
    <citation type="submission" date="2014-03" db="EMBL/GenBank/DDBJ databases">
        <title>Draft Genome Sequence of Actibacterium mucosum KCTC 23349, a Marine Alphaproteobacterium with Complex Ionic Requirements Isolated from Mediterranean Seawater at Malvarrosa Beach, Valencia, Spain.</title>
        <authorList>
            <person name="Arahal D.R."/>
            <person name="Shao Z."/>
            <person name="Lai Q."/>
            <person name="Pujalte M.J."/>
        </authorList>
    </citation>
    <scope>NUCLEOTIDE SEQUENCE [LARGE SCALE GENOMIC DNA]</scope>
    <source>
        <strain evidence="3 4">KCTC 23349</strain>
    </source>
</reference>
<dbReference type="OrthoDB" id="9793058at2"/>
<dbReference type="InterPro" id="IPR036390">
    <property type="entry name" value="WH_DNA-bd_sf"/>
</dbReference>
<dbReference type="SMART" id="SM00418">
    <property type="entry name" value="HTH_ARSR"/>
    <property type="match status" value="1"/>
</dbReference>
<protein>
    <submittedName>
        <fullName evidence="3">ArsR family transcriptional regulator</fullName>
    </submittedName>
</protein>
<dbReference type="InterPro" id="IPR036196">
    <property type="entry name" value="Ptyr_pPase_sf"/>
</dbReference>
<dbReference type="PANTHER" id="PTHR43428">
    <property type="entry name" value="ARSENATE REDUCTASE"/>
    <property type="match status" value="1"/>
</dbReference>
<sequence length="280" mass="30628">MELNVASSLLFTLGHEGRLAVFRLLARRLPDGVRPSEIAEALGLKPNTLSVYVSALEAAGLISSHRQGRAVFYRAEMPAMSDLLNYLVDDCCRGRPELCLPSKALNQKDTDMSDAQFNVLFICTGNSARSIFAEALLAELGGDKFVAHSAGTRPYSELNPFAVELLQRNGHDISGLRSKNVSEFQGDDAPGLDFVFTVCDAAGNEECPPWEGQPLTAHWGLPDPVKVDGTDAEKSYAFANTYAMMRRRISAFVNLPFEQLDKMSLQSRLDEIGQIAPEDA</sequence>
<dbReference type="Gene3D" id="3.40.50.2300">
    <property type="match status" value="1"/>
</dbReference>
<name>A0A037ZJ74_9RHOB</name>
<dbReference type="GO" id="GO:0046685">
    <property type="term" value="P:response to arsenic-containing substance"/>
    <property type="evidence" value="ECO:0007669"/>
    <property type="project" value="UniProtKB-KW"/>
</dbReference>
<dbReference type="SUPFAM" id="SSF52788">
    <property type="entry name" value="Phosphotyrosine protein phosphatases I"/>
    <property type="match status" value="1"/>
</dbReference>
<dbReference type="PANTHER" id="PTHR43428:SF1">
    <property type="entry name" value="ARSENATE REDUCTASE"/>
    <property type="match status" value="1"/>
</dbReference>
<dbReference type="EMBL" id="JFKE01000004">
    <property type="protein sequence ID" value="KAJ55607.1"/>
    <property type="molecule type" value="Genomic_DNA"/>
</dbReference>
<evidence type="ECO:0000313" key="3">
    <source>
        <dbReference type="EMBL" id="KAJ55607.1"/>
    </source>
</evidence>
<organism evidence="3 4">
    <name type="scientific">Actibacterium mucosum KCTC 23349</name>
    <dbReference type="NCBI Taxonomy" id="1454373"/>
    <lineage>
        <taxon>Bacteria</taxon>
        <taxon>Pseudomonadati</taxon>
        <taxon>Pseudomonadota</taxon>
        <taxon>Alphaproteobacteria</taxon>
        <taxon>Rhodobacterales</taxon>
        <taxon>Roseobacteraceae</taxon>
        <taxon>Actibacterium</taxon>
    </lineage>
</organism>
<dbReference type="Pfam" id="PF13412">
    <property type="entry name" value="HTH_24"/>
    <property type="match status" value="1"/>
</dbReference>
<evidence type="ECO:0000259" key="2">
    <source>
        <dbReference type="PROSITE" id="PS50987"/>
    </source>
</evidence>
<dbReference type="Pfam" id="PF01451">
    <property type="entry name" value="LMWPc"/>
    <property type="match status" value="1"/>
</dbReference>
<dbReference type="Gene3D" id="1.10.10.10">
    <property type="entry name" value="Winged helix-like DNA-binding domain superfamily/Winged helix DNA-binding domain"/>
    <property type="match status" value="1"/>
</dbReference>
<gene>
    <name evidence="3" type="ORF">ACMU_13015</name>
</gene>
<evidence type="ECO:0000256" key="1">
    <source>
        <dbReference type="ARBA" id="ARBA00022849"/>
    </source>
</evidence>
<proteinExistence type="predicted"/>
<dbReference type="InterPro" id="IPR011991">
    <property type="entry name" value="ArsR-like_HTH"/>
</dbReference>
<comment type="caution">
    <text evidence="3">The sequence shown here is derived from an EMBL/GenBank/DDBJ whole genome shotgun (WGS) entry which is preliminary data.</text>
</comment>
<keyword evidence="4" id="KW-1185">Reference proteome</keyword>
<accession>A0A037ZJ74</accession>
<dbReference type="PROSITE" id="PS50987">
    <property type="entry name" value="HTH_ARSR_2"/>
    <property type="match status" value="1"/>
</dbReference>
<dbReference type="AlphaFoldDB" id="A0A037ZJ74"/>
<keyword evidence="1" id="KW-0059">Arsenical resistance</keyword>
<dbReference type="CDD" id="cd00090">
    <property type="entry name" value="HTH_ARSR"/>
    <property type="match status" value="1"/>
</dbReference>
<dbReference type="InterPro" id="IPR036388">
    <property type="entry name" value="WH-like_DNA-bd_sf"/>
</dbReference>